<dbReference type="SUPFAM" id="SSF53098">
    <property type="entry name" value="Ribonuclease H-like"/>
    <property type="match status" value="2"/>
</dbReference>
<feature type="domain" description="BED-type" evidence="11">
    <location>
        <begin position="455"/>
        <end position="515"/>
    </location>
</feature>
<protein>
    <submittedName>
        <fullName evidence="12">Zinc finger BED domain-containing protein RICESLEEPER 2</fullName>
    </submittedName>
</protein>
<keyword evidence="7" id="KW-0238">DNA-binding</keyword>
<evidence type="ECO:0000256" key="1">
    <source>
        <dbReference type="ARBA" id="ARBA00004123"/>
    </source>
</evidence>
<evidence type="ECO:0000256" key="7">
    <source>
        <dbReference type="ARBA" id="ARBA00023125"/>
    </source>
</evidence>
<keyword evidence="6" id="KW-0805">Transcription regulation</keyword>
<dbReference type="GO" id="GO:0009791">
    <property type="term" value="P:post-embryonic development"/>
    <property type="evidence" value="ECO:0007669"/>
    <property type="project" value="UniProtKB-ARBA"/>
</dbReference>
<organism evidence="12 13">
    <name type="scientific">Zea mays</name>
    <name type="common">Maize</name>
    <dbReference type="NCBI Taxonomy" id="4577"/>
    <lineage>
        <taxon>Eukaryota</taxon>
        <taxon>Viridiplantae</taxon>
        <taxon>Streptophyta</taxon>
        <taxon>Embryophyta</taxon>
        <taxon>Tracheophyta</taxon>
        <taxon>Spermatophyta</taxon>
        <taxon>Magnoliopsida</taxon>
        <taxon>Liliopsida</taxon>
        <taxon>Poales</taxon>
        <taxon>Poaceae</taxon>
        <taxon>PACMAD clade</taxon>
        <taxon>Panicoideae</taxon>
        <taxon>Andropogonodae</taxon>
        <taxon>Andropogoneae</taxon>
        <taxon>Tripsacinae</taxon>
        <taxon>Zea</taxon>
    </lineage>
</organism>
<dbReference type="GO" id="GO:0005634">
    <property type="term" value="C:nucleus"/>
    <property type="evidence" value="ECO:0007669"/>
    <property type="project" value="UniProtKB-SubCell"/>
</dbReference>
<evidence type="ECO:0000256" key="9">
    <source>
        <dbReference type="ARBA" id="ARBA00023242"/>
    </source>
</evidence>
<keyword evidence="5" id="KW-0862">Zinc</keyword>
<dbReference type="InterPro" id="IPR008906">
    <property type="entry name" value="HATC_C_dom"/>
</dbReference>
<sequence length="1110" mass="124780">MAEETANDAQVAQDNEIALSNEAVQGDELVHVEELSQGDDLVQGNELVVSEVTTPTIGTRRRRKKSLVWEHFTIEAVAGGATRACCKLCKQTFAYSSGSKIAGTSHLKRHITLGSCPKIKNQEQRLALPSTGGTDNDGEGTIERRTKRRYRYTGYANAAFDQDRSCSYLAKLIIQHDYPLHIVQQPSFAIFIESLQPRFKIVDVETMEGEVYAVYQKEKENLLQAFNTMPGRISLTIGLWTTSQTLGYVSLAGQFIDSEWKVHRRMLNFMMVSSPHSENALSEAISMSLSDWNMKDRLFTITLDNECSSHDIYSANLRDHLSNKNNLMLKGQLFVVFLDSIGFYLGMDEPNNNFNATVHANEMFDSNGVIHEDEMAHDDEMIHGHAMFLGDEMIRGTEMVEGSEMIHGHDMVQVNDLIHGNEMVPVHDMVNGDKIAHGNELVNAQMTPRISRRRKKKSLVWEHFTIELMPGGSSRACCKLCKQTFAYSSGSKIAGTSHLKRHITLGSCPVMKDQDRKLALPLAGGHVTDNDGEGTAERPTKRRYRYTGYANATFDPQRSTSYLTKMIILHDYPLHIAQQSSFINFIESLQPRFRVVDVETMEGEVYAVFQKAKGNLLQAFSTMPGRISLTIGLWTTSQTLGYVSLAGQFIDSDWKVHRRMLNFMMVSSPHSENALSEAISSSLSEWNMKDKLFTITLDNDCSSHDIYSANLRDHLSNKNNVMLKGQLFVVRCYAHILNVVAQDVIASIHGVIYSIRESIKFIKASPSREEKFAEIALQLEIPSTKTLCLDVTTQWNTTYLMLLAALDYKQAFATLETCDDNYNESPSAEDWKKVEASCNYLKLLYDSAHSVMASANPTANIFFHEAWKIQLELANGTEHGSPFFSCIAKDMHERFDKYWKDCSLVLAIAVVMDPRFKMKLVEFSYSKIYGAEAAKYVKVVNDSLHELYKEYVAQTLPLAPAYVEANNVAANTNVNQGNPPPTSDGLLDFDMYLSEIQSSQPAKCELEQYLEESLTPRIQEFDILNWWKLNTLKFPTLSKMARDILAIPMSMVSSGSSIFSAGTGNRMLDDYRSSLRPETVEALVCAKDWLQYSPAATEAPGSEMMKAEAL</sequence>
<evidence type="ECO:0000256" key="6">
    <source>
        <dbReference type="ARBA" id="ARBA00023015"/>
    </source>
</evidence>
<name>A0A3L6EPE1_MAIZE</name>
<keyword evidence="9" id="KW-0539">Nucleus</keyword>
<feature type="domain" description="BED-type" evidence="11">
    <location>
        <begin position="63"/>
        <end position="123"/>
    </location>
</feature>
<keyword evidence="8" id="KW-0804">Transcription</keyword>
<dbReference type="Pfam" id="PF14372">
    <property type="entry name" value="hAT-like_RNase-H"/>
    <property type="match status" value="1"/>
</dbReference>
<dbReference type="InterPro" id="IPR003656">
    <property type="entry name" value="Znf_BED"/>
</dbReference>
<dbReference type="PROSITE" id="PS50808">
    <property type="entry name" value="ZF_BED"/>
    <property type="match status" value="2"/>
</dbReference>
<keyword evidence="4 10" id="KW-0863">Zinc-finger</keyword>
<gene>
    <name evidence="12" type="primary">Os03g0733400_10</name>
    <name evidence="12" type="ORF">Zm00014a_037277</name>
</gene>
<comment type="caution">
    <text evidence="12">The sequence shown here is derived from an EMBL/GenBank/DDBJ whole genome shotgun (WGS) entry which is preliminary data.</text>
</comment>
<dbReference type="EMBL" id="NCVQ01000006">
    <property type="protein sequence ID" value="PWZ22559.1"/>
    <property type="molecule type" value="Genomic_DNA"/>
</dbReference>
<evidence type="ECO:0000256" key="4">
    <source>
        <dbReference type="ARBA" id="ARBA00022771"/>
    </source>
</evidence>
<evidence type="ECO:0000313" key="13">
    <source>
        <dbReference type="Proteomes" id="UP000251960"/>
    </source>
</evidence>
<evidence type="ECO:0000259" key="11">
    <source>
        <dbReference type="PROSITE" id="PS50808"/>
    </source>
</evidence>
<dbReference type="SUPFAM" id="SSF57667">
    <property type="entry name" value="beta-beta-alpha zinc fingers"/>
    <property type="match status" value="2"/>
</dbReference>
<dbReference type="GO" id="GO:0008270">
    <property type="term" value="F:zinc ion binding"/>
    <property type="evidence" value="ECO:0007669"/>
    <property type="project" value="UniProtKB-KW"/>
</dbReference>
<keyword evidence="3" id="KW-0479">Metal-binding</keyword>
<evidence type="ECO:0000256" key="5">
    <source>
        <dbReference type="ARBA" id="ARBA00022833"/>
    </source>
</evidence>
<dbReference type="GO" id="GO:0046983">
    <property type="term" value="F:protein dimerization activity"/>
    <property type="evidence" value="ECO:0007669"/>
    <property type="project" value="InterPro"/>
</dbReference>
<evidence type="ECO:0000256" key="3">
    <source>
        <dbReference type="ARBA" id="ARBA00022723"/>
    </source>
</evidence>
<evidence type="ECO:0000313" key="12">
    <source>
        <dbReference type="EMBL" id="PWZ22559.1"/>
    </source>
</evidence>
<comment type="subunit">
    <text evidence="2">Homodimer.</text>
</comment>
<dbReference type="PANTHER" id="PTHR46481:SF10">
    <property type="entry name" value="ZINC FINGER BED DOMAIN-CONTAINING PROTEIN 39"/>
    <property type="match status" value="1"/>
</dbReference>
<dbReference type="PANTHER" id="PTHR46481">
    <property type="entry name" value="ZINC FINGER BED DOMAIN-CONTAINING PROTEIN 4"/>
    <property type="match status" value="1"/>
</dbReference>
<evidence type="ECO:0000256" key="8">
    <source>
        <dbReference type="ARBA" id="ARBA00023163"/>
    </source>
</evidence>
<comment type="subcellular location">
    <subcellularLocation>
        <location evidence="1">Nucleus</location>
    </subcellularLocation>
</comment>
<dbReference type="AlphaFoldDB" id="A0A3L6EPE1"/>
<dbReference type="Proteomes" id="UP000251960">
    <property type="component" value="Chromosome 5"/>
</dbReference>
<dbReference type="SMART" id="SM00614">
    <property type="entry name" value="ZnF_BED"/>
    <property type="match status" value="2"/>
</dbReference>
<reference evidence="12 13" key="1">
    <citation type="journal article" date="2018" name="Nat. Genet.">
        <title>Extensive intraspecific gene order and gene structural variations between Mo17 and other maize genomes.</title>
        <authorList>
            <person name="Sun S."/>
            <person name="Zhou Y."/>
            <person name="Chen J."/>
            <person name="Shi J."/>
            <person name="Zhao H."/>
            <person name="Zhao H."/>
            <person name="Song W."/>
            <person name="Zhang M."/>
            <person name="Cui Y."/>
            <person name="Dong X."/>
            <person name="Liu H."/>
            <person name="Ma X."/>
            <person name="Jiao Y."/>
            <person name="Wang B."/>
            <person name="Wei X."/>
            <person name="Stein J.C."/>
            <person name="Glaubitz J.C."/>
            <person name="Lu F."/>
            <person name="Yu G."/>
            <person name="Liang C."/>
            <person name="Fengler K."/>
            <person name="Li B."/>
            <person name="Rafalski A."/>
            <person name="Schnable P.S."/>
            <person name="Ware D.H."/>
            <person name="Buckler E.S."/>
            <person name="Lai J."/>
        </authorList>
    </citation>
    <scope>NUCLEOTIDE SEQUENCE [LARGE SCALE GENOMIC DNA]</scope>
    <source>
        <strain evidence="13">cv. Missouri 17</strain>
        <tissue evidence="12">Seedling</tissue>
    </source>
</reference>
<dbReference type="Pfam" id="PF05699">
    <property type="entry name" value="Dimer_Tnp_hAT"/>
    <property type="match status" value="1"/>
</dbReference>
<dbReference type="InterPro" id="IPR036236">
    <property type="entry name" value="Znf_C2H2_sf"/>
</dbReference>
<accession>A0A3L6EPE1</accession>
<dbReference type="InterPro" id="IPR012337">
    <property type="entry name" value="RNaseH-like_sf"/>
</dbReference>
<dbReference type="InterPro" id="IPR025525">
    <property type="entry name" value="hAT-like_transposase_RNase-H"/>
</dbReference>
<proteinExistence type="predicted"/>
<dbReference type="GO" id="GO:0003677">
    <property type="term" value="F:DNA binding"/>
    <property type="evidence" value="ECO:0007669"/>
    <property type="project" value="UniProtKB-KW"/>
</dbReference>
<evidence type="ECO:0000256" key="2">
    <source>
        <dbReference type="ARBA" id="ARBA00011738"/>
    </source>
</evidence>
<dbReference type="InterPro" id="IPR052035">
    <property type="entry name" value="ZnF_BED_domain_contain"/>
</dbReference>
<evidence type="ECO:0000256" key="10">
    <source>
        <dbReference type="PROSITE-ProRule" id="PRU00027"/>
    </source>
</evidence>